<organism evidence="2 3">
    <name type="scientific">Liparis tanakae</name>
    <name type="common">Tanaka's snailfish</name>
    <dbReference type="NCBI Taxonomy" id="230148"/>
    <lineage>
        <taxon>Eukaryota</taxon>
        <taxon>Metazoa</taxon>
        <taxon>Chordata</taxon>
        <taxon>Craniata</taxon>
        <taxon>Vertebrata</taxon>
        <taxon>Euteleostomi</taxon>
        <taxon>Actinopterygii</taxon>
        <taxon>Neopterygii</taxon>
        <taxon>Teleostei</taxon>
        <taxon>Neoteleostei</taxon>
        <taxon>Acanthomorphata</taxon>
        <taxon>Eupercaria</taxon>
        <taxon>Perciformes</taxon>
        <taxon>Cottioidei</taxon>
        <taxon>Cottales</taxon>
        <taxon>Liparidae</taxon>
        <taxon>Liparis</taxon>
    </lineage>
</organism>
<protein>
    <submittedName>
        <fullName evidence="2">Uncharacterized protein</fullName>
    </submittedName>
</protein>
<gene>
    <name evidence="2" type="ORF">EYF80_042848</name>
</gene>
<evidence type="ECO:0000313" key="3">
    <source>
        <dbReference type="Proteomes" id="UP000314294"/>
    </source>
</evidence>
<evidence type="ECO:0000313" key="2">
    <source>
        <dbReference type="EMBL" id="TNN46967.1"/>
    </source>
</evidence>
<sequence>MHFLLCVTFLQKPAALHPSTGFKLSGLNSVEIHPSHSEHDGPAERVCVGIASRPLTPPGSQTTPTAFSQNRSVSRPPGQWKRSASHRFSSAMSSMRLAHVVQTDLEAVLSSSPVAG</sequence>
<accession>A0A4Z2G0D4</accession>
<feature type="compositionally biased region" description="Polar residues" evidence="1">
    <location>
        <begin position="58"/>
        <end position="73"/>
    </location>
</feature>
<dbReference type="Proteomes" id="UP000314294">
    <property type="component" value="Unassembled WGS sequence"/>
</dbReference>
<name>A0A4Z2G0D4_9TELE</name>
<proteinExistence type="predicted"/>
<dbReference type="AlphaFoldDB" id="A0A4Z2G0D4"/>
<evidence type="ECO:0000256" key="1">
    <source>
        <dbReference type="SAM" id="MobiDB-lite"/>
    </source>
</evidence>
<reference evidence="2 3" key="1">
    <citation type="submission" date="2019-03" db="EMBL/GenBank/DDBJ databases">
        <title>First draft genome of Liparis tanakae, snailfish: a comprehensive survey of snailfish specific genes.</title>
        <authorList>
            <person name="Kim W."/>
            <person name="Song I."/>
            <person name="Jeong J.-H."/>
            <person name="Kim D."/>
            <person name="Kim S."/>
            <person name="Ryu S."/>
            <person name="Song J.Y."/>
            <person name="Lee S.K."/>
        </authorList>
    </citation>
    <scope>NUCLEOTIDE SEQUENCE [LARGE SCALE GENOMIC DNA]</scope>
    <source>
        <tissue evidence="2">Muscle</tissue>
    </source>
</reference>
<dbReference type="EMBL" id="SRLO01000765">
    <property type="protein sequence ID" value="TNN46967.1"/>
    <property type="molecule type" value="Genomic_DNA"/>
</dbReference>
<feature type="region of interest" description="Disordered" evidence="1">
    <location>
        <begin position="51"/>
        <end position="86"/>
    </location>
</feature>
<comment type="caution">
    <text evidence="2">The sequence shown here is derived from an EMBL/GenBank/DDBJ whole genome shotgun (WGS) entry which is preliminary data.</text>
</comment>
<keyword evidence="3" id="KW-1185">Reference proteome</keyword>